<protein>
    <submittedName>
        <fullName evidence="2">Uncharacterized protein</fullName>
    </submittedName>
</protein>
<proteinExistence type="predicted"/>
<name>A0A1B0A2S9_GLOPL</name>
<sequence>MKIHIDFHTSGKESKRSVLKNKKTNQQEQQQNSEKHIIGKKAINSGQAQAKRHTAIKRQSRPNY</sequence>
<accession>A0A1B0A2S9</accession>
<feature type="compositionally biased region" description="Basic residues" evidence="1">
    <location>
        <begin position="50"/>
        <end position="64"/>
    </location>
</feature>
<organism evidence="2 3">
    <name type="scientific">Glossina pallidipes</name>
    <name type="common">Tsetse fly</name>
    <dbReference type="NCBI Taxonomy" id="7398"/>
    <lineage>
        <taxon>Eukaryota</taxon>
        <taxon>Metazoa</taxon>
        <taxon>Ecdysozoa</taxon>
        <taxon>Arthropoda</taxon>
        <taxon>Hexapoda</taxon>
        <taxon>Insecta</taxon>
        <taxon>Pterygota</taxon>
        <taxon>Neoptera</taxon>
        <taxon>Endopterygota</taxon>
        <taxon>Diptera</taxon>
        <taxon>Brachycera</taxon>
        <taxon>Muscomorpha</taxon>
        <taxon>Hippoboscoidea</taxon>
        <taxon>Glossinidae</taxon>
        <taxon>Glossina</taxon>
    </lineage>
</organism>
<evidence type="ECO:0000256" key="1">
    <source>
        <dbReference type="SAM" id="MobiDB-lite"/>
    </source>
</evidence>
<dbReference type="AlphaFoldDB" id="A0A1B0A2S9"/>
<dbReference type="EnsemblMetazoa" id="GPAI032698-RA">
    <property type="protein sequence ID" value="GPAI032698-PA"/>
    <property type="gene ID" value="GPAI032698"/>
</dbReference>
<evidence type="ECO:0000313" key="2">
    <source>
        <dbReference type="EnsemblMetazoa" id="GPAI032698-PA"/>
    </source>
</evidence>
<reference evidence="2" key="2">
    <citation type="submission" date="2020-05" db="UniProtKB">
        <authorList>
            <consortium name="EnsemblMetazoa"/>
        </authorList>
    </citation>
    <scope>IDENTIFICATION</scope>
    <source>
        <strain evidence="2">IAEA</strain>
    </source>
</reference>
<feature type="compositionally biased region" description="Basic and acidic residues" evidence="1">
    <location>
        <begin position="1"/>
        <end position="16"/>
    </location>
</feature>
<dbReference type="VEuPathDB" id="VectorBase:GPAI032698"/>
<reference evidence="3" key="1">
    <citation type="submission" date="2014-03" db="EMBL/GenBank/DDBJ databases">
        <authorList>
            <person name="Aksoy S."/>
            <person name="Warren W."/>
            <person name="Wilson R.K."/>
        </authorList>
    </citation>
    <scope>NUCLEOTIDE SEQUENCE [LARGE SCALE GENOMIC DNA]</scope>
    <source>
        <strain evidence="3">IAEA</strain>
    </source>
</reference>
<evidence type="ECO:0000313" key="3">
    <source>
        <dbReference type="Proteomes" id="UP000092445"/>
    </source>
</evidence>
<feature type="region of interest" description="Disordered" evidence="1">
    <location>
        <begin position="1"/>
        <end position="64"/>
    </location>
</feature>
<dbReference type="Proteomes" id="UP000092445">
    <property type="component" value="Unassembled WGS sequence"/>
</dbReference>
<keyword evidence="3" id="KW-1185">Reference proteome</keyword>